<evidence type="ECO:0000259" key="3">
    <source>
        <dbReference type="SMART" id="SM00421"/>
    </source>
</evidence>
<dbReference type="SUPFAM" id="SSF46894">
    <property type="entry name" value="C-terminal effector domain of the bipartite response regulators"/>
    <property type="match status" value="1"/>
</dbReference>
<feature type="domain" description="HTH luxR-type" evidence="3">
    <location>
        <begin position="390"/>
        <end position="447"/>
    </location>
</feature>
<evidence type="ECO:0000313" key="5">
    <source>
        <dbReference type="Proteomes" id="UP000037755"/>
    </source>
</evidence>
<organism evidence="4 5">
    <name type="scientific">Flavobacterium akiainvivens</name>
    <dbReference type="NCBI Taxonomy" id="1202724"/>
    <lineage>
        <taxon>Bacteria</taxon>
        <taxon>Pseudomonadati</taxon>
        <taxon>Bacteroidota</taxon>
        <taxon>Flavobacteriia</taxon>
        <taxon>Flavobacteriales</taxon>
        <taxon>Flavobacteriaceae</taxon>
        <taxon>Flavobacterium</taxon>
    </lineage>
</organism>
<name>A0A0M9VHR4_9FLAO</name>
<dbReference type="Gene3D" id="1.25.40.10">
    <property type="entry name" value="Tetratricopeptide repeat domain"/>
    <property type="match status" value="1"/>
</dbReference>
<dbReference type="InterPro" id="IPR000792">
    <property type="entry name" value="Tscrpt_reg_LuxR_C"/>
</dbReference>
<dbReference type="AlphaFoldDB" id="A0A0M9VHR4"/>
<proteinExistence type="predicted"/>
<evidence type="ECO:0000313" key="4">
    <source>
        <dbReference type="EMBL" id="KOS05582.1"/>
    </source>
</evidence>
<accession>A0A0M9VHR4</accession>
<gene>
    <name evidence="4" type="ORF">AM493_05695</name>
</gene>
<keyword evidence="2" id="KW-1133">Transmembrane helix</keyword>
<keyword evidence="2" id="KW-0472">Membrane</keyword>
<dbReference type="STRING" id="1202724.AM493_05695"/>
<evidence type="ECO:0000256" key="1">
    <source>
        <dbReference type="PROSITE-ProRule" id="PRU00339"/>
    </source>
</evidence>
<dbReference type="EMBL" id="LIYD01000005">
    <property type="protein sequence ID" value="KOS05582.1"/>
    <property type="molecule type" value="Genomic_DNA"/>
</dbReference>
<dbReference type="SUPFAM" id="SSF48452">
    <property type="entry name" value="TPR-like"/>
    <property type="match status" value="1"/>
</dbReference>
<dbReference type="PROSITE" id="PS50005">
    <property type="entry name" value="TPR"/>
    <property type="match status" value="1"/>
</dbReference>
<feature type="repeat" description="TPR" evidence="1">
    <location>
        <begin position="222"/>
        <end position="255"/>
    </location>
</feature>
<dbReference type="Gene3D" id="1.10.10.10">
    <property type="entry name" value="Winged helix-like DNA-binding domain superfamily/Winged helix DNA-binding domain"/>
    <property type="match status" value="1"/>
</dbReference>
<dbReference type="InterPro" id="IPR036388">
    <property type="entry name" value="WH-like_DNA-bd_sf"/>
</dbReference>
<reference evidence="4 5" key="1">
    <citation type="submission" date="2015-08" db="EMBL/GenBank/DDBJ databases">
        <title>Whole genome sequence of Flavobacterium akiainvivens IK-1T, from decaying Wikstroemia oahuensis, an endemic Hawaiian shrub.</title>
        <authorList>
            <person name="Wan X."/>
            <person name="Hou S."/>
            <person name="Saito J."/>
            <person name="Donachie S."/>
        </authorList>
    </citation>
    <scope>NUCLEOTIDE SEQUENCE [LARGE SCALE GENOMIC DNA]</scope>
    <source>
        <strain evidence="4 5">IK-1</strain>
    </source>
</reference>
<dbReference type="InterPro" id="IPR011990">
    <property type="entry name" value="TPR-like_helical_dom_sf"/>
</dbReference>
<evidence type="ECO:0000256" key="2">
    <source>
        <dbReference type="SAM" id="Phobius"/>
    </source>
</evidence>
<dbReference type="Proteomes" id="UP000037755">
    <property type="component" value="Unassembled WGS sequence"/>
</dbReference>
<dbReference type="SMART" id="SM00421">
    <property type="entry name" value="HTH_LUXR"/>
    <property type="match status" value="1"/>
</dbReference>
<dbReference type="SMART" id="SM00028">
    <property type="entry name" value="TPR"/>
    <property type="match status" value="3"/>
</dbReference>
<dbReference type="PATRIC" id="fig|1202724.3.peg.1179"/>
<comment type="caution">
    <text evidence="4">The sequence shown here is derived from an EMBL/GenBank/DDBJ whole genome shotgun (WGS) entry which is preliminary data.</text>
</comment>
<sequence length="450" mass="51891">MVSAQVLPESKSLEERVLHNRKLIFTEPEAYLKNLDVLMGLALKQHNRDAELELLAQRYNYYYFSEADFEHMLDAAQKLLRKSLDYNSFLYEAVAHKYMAQTYLFNGLYSRSGADLQKALDALDKLNATDKEVIQEKAKVYTAFSNLFTQTKEYPKSIQYLRFALLEHQKLKDTELKRGTSYMDYANLAGAYLEVNIDSAEYYAHKSNSLRKVSESSHELTFLNYIVLGKVYLQRKNYSEALSHFKKAETIEENKNFLNVQELYESLIKTYNGLGDANQANVYKRKLDQYKLSISENKNKSLVKLLDEKNKEDAKGSLFPYGIVISASGALALIILSVYFIRKGKKKQKVTITPERYEELVKLSGENSQAFILAFDQTYPDFTKRILDINPGITHDELELLAMIKLNLSSKEISAIKFVQPKTVQNRRHLARKKLGLSTSDNLYKWVEAL</sequence>
<keyword evidence="5" id="KW-1185">Reference proteome</keyword>
<keyword evidence="1" id="KW-0802">TPR repeat</keyword>
<dbReference type="GO" id="GO:0003677">
    <property type="term" value="F:DNA binding"/>
    <property type="evidence" value="ECO:0007669"/>
    <property type="project" value="InterPro"/>
</dbReference>
<feature type="transmembrane region" description="Helical" evidence="2">
    <location>
        <begin position="318"/>
        <end position="341"/>
    </location>
</feature>
<protein>
    <recommendedName>
        <fullName evidence="3">HTH luxR-type domain-containing protein</fullName>
    </recommendedName>
</protein>
<keyword evidence="2" id="KW-0812">Transmembrane</keyword>
<dbReference type="InterPro" id="IPR016032">
    <property type="entry name" value="Sig_transdc_resp-reg_C-effctor"/>
</dbReference>
<dbReference type="InterPro" id="IPR019734">
    <property type="entry name" value="TPR_rpt"/>
</dbReference>
<dbReference type="GO" id="GO:0006355">
    <property type="term" value="P:regulation of DNA-templated transcription"/>
    <property type="evidence" value="ECO:0007669"/>
    <property type="project" value="InterPro"/>
</dbReference>